<dbReference type="GO" id="GO:0016987">
    <property type="term" value="F:sigma factor activity"/>
    <property type="evidence" value="ECO:0007669"/>
    <property type="project" value="UniProtKB-KW"/>
</dbReference>
<dbReference type="AlphaFoldDB" id="A0A229NU79"/>
<protein>
    <submittedName>
        <fullName evidence="5">RNA polymerase subunit sigma-24</fullName>
    </submittedName>
</protein>
<feature type="domain" description="RNA polymerase sigma-70 region 2" evidence="4">
    <location>
        <begin position="29"/>
        <end position="87"/>
    </location>
</feature>
<keyword evidence="1" id="KW-0805">Transcription regulation</keyword>
<organism evidence="5 6">
    <name type="scientific">Paenibacillus herberti</name>
    <dbReference type="NCBI Taxonomy" id="1619309"/>
    <lineage>
        <taxon>Bacteria</taxon>
        <taxon>Bacillati</taxon>
        <taxon>Bacillota</taxon>
        <taxon>Bacilli</taxon>
        <taxon>Bacillales</taxon>
        <taxon>Paenibacillaceae</taxon>
        <taxon>Paenibacillus</taxon>
    </lineage>
</organism>
<keyword evidence="2" id="KW-0731">Sigma factor</keyword>
<evidence type="ECO:0000256" key="2">
    <source>
        <dbReference type="ARBA" id="ARBA00023082"/>
    </source>
</evidence>
<evidence type="ECO:0000256" key="1">
    <source>
        <dbReference type="ARBA" id="ARBA00023015"/>
    </source>
</evidence>
<dbReference type="OrthoDB" id="9782703at2"/>
<dbReference type="InterPro" id="IPR039425">
    <property type="entry name" value="RNA_pol_sigma-70-like"/>
</dbReference>
<dbReference type="PANTHER" id="PTHR43133:SF51">
    <property type="entry name" value="RNA POLYMERASE SIGMA FACTOR"/>
    <property type="match status" value="1"/>
</dbReference>
<proteinExistence type="predicted"/>
<dbReference type="GO" id="GO:0006352">
    <property type="term" value="P:DNA-templated transcription initiation"/>
    <property type="evidence" value="ECO:0007669"/>
    <property type="project" value="InterPro"/>
</dbReference>
<sequence length="133" mass="15360">MSLMRYVKKAKKGDKEALLHLILLEKESYYKLAFSYMGNANDAMDAMEDMIVRVYEKIDQLRDPEVFYSWSKTILANGCKSMLHKRNKLVLVDEWQPDQESEPSCSGKAETNWIALENRRSCADCISRVGQSI</sequence>
<dbReference type="SUPFAM" id="SSF88946">
    <property type="entry name" value="Sigma2 domain of RNA polymerase sigma factors"/>
    <property type="match status" value="1"/>
</dbReference>
<keyword evidence="6" id="KW-1185">Reference proteome</keyword>
<evidence type="ECO:0000259" key="4">
    <source>
        <dbReference type="Pfam" id="PF04542"/>
    </source>
</evidence>
<keyword evidence="3" id="KW-0804">Transcription</keyword>
<reference evidence="5 6" key="1">
    <citation type="submission" date="2017-07" db="EMBL/GenBank/DDBJ databases">
        <title>Paenibacillus herberti R33 genome sequencing and assembly.</title>
        <authorList>
            <person name="Su W."/>
        </authorList>
    </citation>
    <scope>NUCLEOTIDE SEQUENCE [LARGE SCALE GENOMIC DNA]</scope>
    <source>
        <strain evidence="5 6">R33</strain>
    </source>
</reference>
<dbReference type="InterPro" id="IPR007627">
    <property type="entry name" value="RNA_pol_sigma70_r2"/>
</dbReference>
<evidence type="ECO:0000313" key="6">
    <source>
        <dbReference type="Proteomes" id="UP000215145"/>
    </source>
</evidence>
<dbReference type="PANTHER" id="PTHR43133">
    <property type="entry name" value="RNA POLYMERASE ECF-TYPE SIGMA FACTO"/>
    <property type="match status" value="1"/>
</dbReference>
<evidence type="ECO:0000313" key="5">
    <source>
        <dbReference type="EMBL" id="OXM13364.1"/>
    </source>
</evidence>
<comment type="caution">
    <text evidence="5">The sequence shown here is derived from an EMBL/GenBank/DDBJ whole genome shotgun (WGS) entry which is preliminary data.</text>
</comment>
<dbReference type="RefSeq" id="WP_089526072.1">
    <property type="nucleotide sequence ID" value="NZ_NMUQ01000003.1"/>
</dbReference>
<evidence type="ECO:0000256" key="3">
    <source>
        <dbReference type="ARBA" id="ARBA00023163"/>
    </source>
</evidence>
<dbReference type="EMBL" id="NMUQ01000003">
    <property type="protein sequence ID" value="OXM13364.1"/>
    <property type="molecule type" value="Genomic_DNA"/>
</dbReference>
<name>A0A229NU79_9BACL</name>
<dbReference type="Proteomes" id="UP000215145">
    <property type="component" value="Unassembled WGS sequence"/>
</dbReference>
<gene>
    <name evidence="5" type="ORF">CGZ75_20080</name>
</gene>
<dbReference type="Pfam" id="PF04542">
    <property type="entry name" value="Sigma70_r2"/>
    <property type="match status" value="1"/>
</dbReference>
<dbReference type="InterPro" id="IPR013325">
    <property type="entry name" value="RNA_pol_sigma_r2"/>
</dbReference>
<dbReference type="Gene3D" id="1.10.1740.10">
    <property type="match status" value="1"/>
</dbReference>
<accession>A0A229NU79</accession>